<dbReference type="AlphaFoldDB" id="J3LIL1"/>
<feature type="compositionally biased region" description="Basic residues" evidence="1">
    <location>
        <begin position="32"/>
        <end position="43"/>
    </location>
</feature>
<keyword evidence="3" id="KW-1185">Reference proteome</keyword>
<feature type="region of interest" description="Disordered" evidence="1">
    <location>
        <begin position="74"/>
        <end position="107"/>
    </location>
</feature>
<dbReference type="Proteomes" id="UP000006038">
    <property type="component" value="Unassembled WGS sequence"/>
</dbReference>
<protein>
    <submittedName>
        <fullName evidence="2">Uncharacterized protein</fullName>
    </submittedName>
</protein>
<sequence length="154" mass="17025">MYLVGDDGDEGGAVGRDAGSSRHVDLPDRGKQQQKQKSWIRQRRNPDATVDRHYLNLDRRIASHRLASSCVDESHLDPLEDDGRGEYGEARECAGISPESRSPERGAEFAVVAGARRRTREKPRVEEAAAIHRFVSVSSRYSSAGPWAGLVPET</sequence>
<dbReference type="Gramene" id="OB02G44780.1">
    <property type="protein sequence ID" value="OB02G44780.1"/>
    <property type="gene ID" value="OB02G44780"/>
</dbReference>
<reference evidence="2" key="1">
    <citation type="submission" date="2013-04" db="UniProtKB">
        <authorList>
            <consortium name="EnsemblPlants"/>
        </authorList>
    </citation>
    <scope>IDENTIFICATION</scope>
</reference>
<organism evidence="2">
    <name type="scientific">Oryza brachyantha</name>
    <name type="common">malo sina</name>
    <dbReference type="NCBI Taxonomy" id="4533"/>
    <lineage>
        <taxon>Eukaryota</taxon>
        <taxon>Viridiplantae</taxon>
        <taxon>Streptophyta</taxon>
        <taxon>Embryophyta</taxon>
        <taxon>Tracheophyta</taxon>
        <taxon>Spermatophyta</taxon>
        <taxon>Magnoliopsida</taxon>
        <taxon>Liliopsida</taxon>
        <taxon>Poales</taxon>
        <taxon>Poaceae</taxon>
        <taxon>BOP clade</taxon>
        <taxon>Oryzoideae</taxon>
        <taxon>Oryzeae</taxon>
        <taxon>Oryzinae</taxon>
        <taxon>Oryza</taxon>
    </lineage>
</organism>
<accession>J3LIL1</accession>
<feature type="compositionally biased region" description="Basic and acidic residues" evidence="1">
    <location>
        <begin position="19"/>
        <end position="31"/>
    </location>
</feature>
<evidence type="ECO:0000256" key="1">
    <source>
        <dbReference type="SAM" id="MobiDB-lite"/>
    </source>
</evidence>
<feature type="compositionally biased region" description="Acidic residues" evidence="1">
    <location>
        <begin position="1"/>
        <end position="10"/>
    </location>
</feature>
<dbReference type="HOGENOM" id="CLU_1707014_0_0_1"/>
<evidence type="ECO:0000313" key="3">
    <source>
        <dbReference type="Proteomes" id="UP000006038"/>
    </source>
</evidence>
<dbReference type="EnsemblPlants" id="OB02G44780.1">
    <property type="protein sequence ID" value="OB02G44780.1"/>
    <property type="gene ID" value="OB02G44780"/>
</dbReference>
<proteinExistence type="predicted"/>
<evidence type="ECO:0000313" key="2">
    <source>
        <dbReference type="EnsemblPlants" id="OB02G44780.1"/>
    </source>
</evidence>
<name>J3LIL1_ORYBR</name>
<feature type="compositionally biased region" description="Basic and acidic residues" evidence="1">
    <location>
        <begin position="74"/>
        <end position="92"/>
    </location>
</feature>
<feature type="region of interest" description="Disordered" evidence="1">
    <location>
        <begin position="1"/>
        <end position="47"/>
    </location>
</feature>